<reference evidence="8" key="1">
    <citation type="journal article" date="2019" name="Int. J. Syst. Evol. Microbiol.">
        <title>The Global Catalogue of Microorganisms (GCM) 10K type strain sequencing project: providing services to taxonomists for standard genome sequencing and annotation.</title>
        <authorList>
            <consortium name="The Broad Institute Genomics Platform"/>
            <consortium name="The Broad Institute Genome Sequencing Center for Infectious Disease"/>
            <person name="Wu L."/>
            <person name="Ma J."/>
        </authorList>
    </citation>
    <scope>NUCLEOTIDE SEQUENCE [LARGE SCALE GENOMIC DNA]</scope>
    <source>
        <strain evidence="8">JCM 18127</strain>
    </source>
</reference>
<dbReference type="InterPro" id="IPR029056">
    <property type="entry name" value="Ribokinase-like"/>
</dbReference>
<keyword evidence="8" id="KW-1185">Reference proteome</keyword>
<dbReference type="InterPro" id="IPR013749">
    <property type="entry name" value="PM/HMP-P_kinase-1"/>
</dbReference>
<evidence type="ECO:0000313" key="7">
    <source>
        <dbReference type="EMBL" id="GAA4674748.1"/>
    </source>
</evidence>
<evidence type="ECO:0000259" key="6">
    <source>
        <dbReference type="Pfam" id="PF08543"/>
    </source>
</evidence>
<comment type="function">
    <text evidence="3">Catalyzes the phosphorylation of hydroxymethylpyrimidine phosphate (HMP-P) to HMP-PP, and of HMP to HMP-P.</text>
</comment>
<sequence>MSVRETVVLTVAGSDPSGGAGVQADLKTATALGVYGASVLTGLTAQNTRRVQEVHPLPAAFVSAQLASVVGDLDVRAVKTGMLGDAAVVAAVAAGLPPSSPLVVDPVVVATSGDRLVPQDAVAAIRALLVPRAAVVTPNAPEARLLTGAADLVEAGRRLVGLGARHALVKGGHVEGGTVTDLLVSAEGVVELSAPRVDTPHTHGTGCTLSAAIAARLALGDDVSTAVDAAREYLRGALLSGAGRQVGAGHGPVDHLWRLR</sequence>
<evidence type="ECO:0000256" key="1">
    <source>
        <dbReference type="ARBA" id="ARBA00000151"/>
    </source>
</evidence>
<protein>
    <submittedName>
        <fullName evidence="7">Bifunctional hydroxymethylpyrimidine kinase/phosphomethylpyrimidine kinase</fullName>
    </submittedName>
</protein>
<organism evidence="7 8">
    <name type="scientific">Nocardioides nanhaiensis</name>
    <dbReference type="NCBI Taxonomy" id="1476871"/>
    <lineage>
        <taxon>Bacteria</taxon>
        <taxon>Bacillati</taxon>
        <taxon>Actinomycetota</taxon>
        <taxon>Actinomycetes</taxon>
        <taxon>Propionibacteriales</taxon>
        <taxon>Nocardioidaceae</taxon>
        <taxon>Nocardioides</taxon>
    </lineage>
</organism>
<evidence type="ECO:0000256" key="2">
    <source>
        <dbReference type="ARBA" id="ARBA00000565"/>
    </source>
</evidence>
<keyword evidence="7" id="KW-0808">Transferase</keyword>
<dbReference type="Pfam" id="PF08543">
    <property type="entry name" value="Phos_pyr_kin"/>
    <property type="match status" value="1"/>
</dbReference>
<accession>A0ABP8VXI7</accession>
<feature type="domain" description="Pyridoxamine kinase/Phosphomethylpyrimidine kinase" evidence="6">
    <location>
        <begin position="15"/>
        <end position="254"/>
    </location>
</feature>
<comment type="pathway">
    <text evidence="4">Cofactor biosynthesis; thiamine diphosphate biosynthesis; 4-amino-2-methyl-5-diphosphomethylpyrimidine from 5-amino-1-(5-phospho-D-ribosyl)imidazole: step 3/3.</text>
</comment>
<comment type="catalytic activity">
    <reaction evidence="2">
        <text>4-amino-2-methyl-5-(phosphooxymethyl)pyrimidine + ATP = 4-amino-2-methyl-5-(diphosphooxymethyl)pyrimidine + ADP</text>
        <dbReference type="Rhea" id="RHEA:19893"/>
        <dbReference type="ChEBI" id="CHEBI:30616"/>
        <dbReference type="ChEBI" id="CHEBI:57841"/>
        <dbReference type="ChEBI" id="CHEBI:58354"/>
        <dbReference type="ChEBI" id="CHEBI:456216"/>
        <dbReference type="EC" id="2.7.4.7"/>
    </reaction>
</comment>
<dbReference type="Gene3D" id="3.40.1190.20">
    <property type="match status" value="1"/>
</dbReference>
<dbReference type="EMBL" id="BAABIM010000001">
    <property type="protein sequence ID" value="GAA4674748.1"/>
    <property type="molecule type" value="Genomic_DNA"/>
</dbReference>
<evidence type="ECO:0000313" key="8">
    <source>
        <dbReference type="Proteomes" id="UP001500621"/>
    </source>
</evidence>
<dbReference type="PANTHER" id="PTHR20858">
    <property type="entry name" value="PHOSPHOMETHYLPYRIMIDINE KINASE"/>
    <property type="match status" value="1"/>
</dbReference>
<dbReference type="RefSeq" id="WP_345263233.1">
    <property type="nucleotide sequence ID" value="NZ_BAABIM010000001.1"/>
</dbReference>
<dbReference type="InterPro" id="IPR004399">
    <property type="entry name" value="HMP/HMP-P_kinase_dom"/>
</dbReference>
<evidence type="ECO:0000256" key="4">
    <source>
        <dbReference type="ARBA" id="ARBA00004769"/>
    </source>
</evidence>
<dbReference type="SUPFAM" id="SSF53613">
    <property type="entry name" value="Ribokinase-like"/>
    <property type="match status" value="1"/>
</dbReference>
<keyword evidence="5" id="KW-0784">Thiamine biosynthesis</keyword>
<name>A0ABP8VXI7_9ACTN</name>
<dbReference type="CDD" id="cd01169">
    <property type="entry name" value="HMPP_kinase"/>
    <property type="match status" value="1"/>
</dbReference>
<comment type="caution">
    <text evidence="7">The sequence shown here is derived from an EMBL/GenBank/DDBJ whole genome shotgun (WGS) entry which is preliminary data.</text>
</comment>
<keyword evidence="7" id="KW-0418">Kinase</keyword>
<dbReference type="NCBIfam" id="TIGR00097">
    <property type="entry name" value="HMP-P_kinase"/>
    <property type="match status" value="1"/>
</dbReference>
<gene>
    <name evidence="7" type="primary">thiD</name>
    <name evidence="7" type="ORF">GCM10023226_09910</name>
</gene>
<evidence type="ECO:0000256" key="5">
    <source>
        <dbReference type="ARBA" id="ARBA00022977"/>
    </source>
</evidence>
<proteinExistence type="predicted"/>
<dbReference type="Proteomes" id="UP001500621">
    <property type="component" value="Unassembled WGS sequence"/>
</dbReference>
<evidence type="ECO:0000256" key="3">
    <source>
        <dbReference type="ARBA" id="ARBA00003848"/>
    </source>
</evidence>
<dbReference type="PANTHER" id="PTHR20858:SF17">
    <property type="entry name" value="HYDROXYMETHYLPYRIMIDINE_PHOSPHOMETHYLPYRIMIDINE KINASE THI20-RELATED"/>
    <property type="match status" value="1"/>
</dbReference>
<comment type="catalytic activity">
    <reaction evidence="1">
        <text>4-amino-5-hydroxymethyl-2-methylpyrimidine + ATP = 4-amino-2-methyl-5-(phosphooxymethyl)pyrimidine + ADP + H(+)</text>
        <dbReference type="Rhea" id="RHEA:23096"/>
        <dbReference type="ChEBI" id="CHEBI:15378"/>
        <dbReference type="ChEBI" id="CHEBI:16892"/>
        <dbReference type="ChEBI" id="CHEBI:30616"/>
        <dbReference type="ChEBI" id="CHEBI:58354"/>
        <dbReference type="ChEBI" id="CHEBI:456216"/>
        <dbReference type="EC" id="2.7.1.49"/>
    </reaction>
</comment>
<dbReference type="GO" id="GO:0016301">
    <property type="term" value="F:kinase activity"/>
    <property type="evidence" value="ECO:0007669"/>
    <property type="project" value="UniProtKB-KW"/>
</dbReference>